<name>A0AB34IYC3_PRYPA</name>
<dbReference type="GO" id="GO:0004842">
    <property type="term" value="F:ubiquitin-protein transferase activity"/>
    <property type="evidence" value="ECO:0007669"/>
    <property type="project" value="InterPro"/>
</dbReference>
<feature type="repeat" description="ANK" evidence="3">
    <location>
        <begin position="179"/>
        <end position="211"/>
    </location>
</feature>
<proteinExistence type="predicted"/>
<dbReference type="Pfam" id="PF04564">
    <property type="entry name" value="U-box"/>
    <property type="match status" value="1"/>
</dbReference>
<dbReference type="InterPro" id="IPR013083">
    <property type="entry name" value="Znf_RING/FYVE/PHD"/>
</dbReference>
<reference evidence="6 7" key="1">
    <citation type="journal article" date="2024" name="Science">
        <title>Giant polyketide synthase enzymes in the biosynthesis of giant marine polyether toxins.</title>
        <authorList>
            <person name="Fallon T.R."/>
            <person name="Shende V.V."/>
            <person name="Wierzbicki I.H."/>
            <person name="Pendleton A.L."/>
            <person name="Watervoot N.F."/>
            <person name="Auber R.P."/>
            <person name="Gonzalez D.J."/>
            <person name="Wisecaver J.H."/>
            <person name="Moore B.S."/>
        </authorList>
    </citation>
    <scope>NUCLEOTIDE SEQUENCE [LARGE SCALE GENOMIC DNA]</scope>
    <source>
        <strain evidence="6 7">12B1</strain>
    </source>
</reference>
<dbReference type="PROSITE" id="PS50297">
    <property type="entry name" value="ANK_REP_REGION"/>
    <property type="match status" value="1"/>
</dbReference>
<organism evidence="6 7">
    <name type="scientific">Prymnesium parvum</name>
    <name type="common">Toxic golden alga</name>
    <dbReference type="NCBI Taxonomy" id="97485"/>
    <lineage>
        <taxon>Eukaryota</taxon>
        <taxon>Haptista</taxon>
        <taxon>Haptophyta</taxon>
        <taxon>Prymnesiophyceae</taxon>
        <taxon>Prymnesiales</taxon>
        <taxon>Prymnesiaceae</taxon>
        <taxon>Prymnesium</taxon>
    </lineage>
</organism>
<evidence type="ECO:0000256" key="4">
    <source>
        <dbReference type="SAM" id="MobiDB-lite"/>
    </source>
</evidence>
<dbReference type="CDD" id="cd16655">
    <property type="entry name" value="RING-Ubox_WDSUB1-like"/>
    <property type="match status" value="1"/>
</dbReference>
<evidence type="ECO:0000259" key="5">
    <source>
        <dbReference type="PROSITE" id="PS51698"/>
    </source>
</evidence>
<feature type="domain" description="U-box" evidence="5">
    <location>
        <begin position="461"/>
        <end position="534"/>
    </location>
</feature>
<evidence type="ECO:0000256" key="1">
    <source>
        <dbReference type="ARBA" id="ARBA00022737"/>
    </source>
</evidence>
<feature type="region of interest" description="Disordered" evidence="4">
    <location>
        <begin position="404"/>
        <end position="430"/>
    </location>
</feature>
<dbReference type="PROSITE" id="PS51698">
    <property type="entry name" value="U_BOX"/>
    <property type="match status" value="1"/>
</dbReference>
<dbReference type="PROSITE" id="PS50088">
    <property type="entry name" value="ANK_REPEAT"/>
    <property type="match status" value="2"/>
</dbReference>
<keyword evidence="7" id="KW-1185">Reference proteome</keyword>
<feature type="region of interest" description="Disordered" evidence="4">
    <location>
        <begin position="341"/>
        <end position="384"/>
    </location>
</feature>
<evidence type="ECO:0000256" key="3">
    <source>
        <dbReference type="PROSITE-ProRule" id="PRU00023"/>
    </source>
</evidence>
<feature type="region of interest" description="Disordered" evidence="4">
    <location>
        <begin position="302"/>
        <end position="329"/>
    </location>
</feature>
<feature type="compositionally biased region" description="Basic residues" evidence="4">
    <location>
        <begin position="355"/>
        <end position="364"/>
    </location>
</feature>
<dbReference type="SMART" id="SM00248">
    <property type="entry name" value="ANK"/>
    <property type="match status" value="7"/>
</dbReference>
<dbReference type="Gene3D" id="1.25.40.20">
    <property type="entry name" value="Ankyrin repeat-containing domain"/>
    <property type="match status" value="2"/>
</dbReference>
<dbReference type="Proteomes" id="UP001515480">
    <property type="component" value="Unassembled WGS sequence"/>
</dbReference>
<keyword evidence="1" id="KW-0677">Repeat</keyword>
<evidence type="ECO:0000256" key="2">
    <source>
        <dbReference type="ARBA" id="ARBA00023043"/>
    </source>
</evidence>
<dbReference type="PANTHER" id="PTHR24198:SF165">
    <property type="entry name" value="ANKYRIN REPEAT-CONTAINING PROTEIN-RELATED"/>
    <property type="match status" value="1"/>
</dbReference>
<dbReference type="InterPro" id="IPR003613">
    <property type="entry name" value="Ubox_domain"/>
</dbReference>
<dbReference type="PANTHER" id="PTHR24198">
    <property type="entry name" value="ANKYRIN REPEAT AND PROTEIN KINASE DOMAIN-CONTAINING PROTEIN"/>
    <property type="match status" value="1"/>
</dbReference>
<sequence>MAAAHARCFLDESLLRPLERGDLSPVFAWLDSGGSVDARDERERTLLMIGAAIGNEELTLSMIRRGADLELQQRQGTTALMFGAFEGHEAIVLRLLRARSNPQTKDSHGLAAEDYAKLHGHQSTMLLLQRYQSLHSKPDRRGNSVLPTRMLEAAQTCDLGAVRSFLEEGGDVDAVDTQLGGTMLMCASSAGHLDLIALLLSADANVNQSDDNGCTALSAATFSMQEAAVKALLLAGANVDSADRVGLTALMIASLTGVISLVKSLLLAHASLCFQDANGRTALDFATMKGHVGVSCVLRQARRTANRKPPRPAATPVSMPQTSGQRESDATAIAAELLAEEETSHARGQPQVSKSKQRKKKAKRRQEVRQSEAPAAASTGDSTDEATLRMHAVCLEEIPLWRDGGDFPRSHSESDAAEAGDGETSHPVANEAGSGVVQTAAAHGREGVVESVRLPTFAGNEIPDSLCCPITSSLMLDPVVMCDGHTYERSAIVEWIDSNPTSPITGEPLTSTALLPNVMARSLVREFAQRHSHLPECAAYLCSVSQLLSSI</sequence>
<accession>A0AB34IYC3</accession>
<dbReference type="GO" id="GO:0016567">
    <property type="term" value="P:protein ubiquitination"/>
    <property type="evidence" value="ECO:0007669"/>
    <property type="project" value="InterPro"/>
</dbReference>
<dbReference type="Pfam" id="PF12796">
    <property type="entry name" value="Ank_2"/>
    <property type="match status" value="1"/>
</dbReference>
<dbReference type="InterPro" id="IPR036770">
    <property type="entry name" value="Ankyrin_rpt-contain_sf"/>
</dbReference>
<keyword evidence="2 3" id="KW-0040">ANK repeat</keyword>
<dbReference type="InterPro" id="IPR002110">
    <property type="entry name" value="Ankyrin_rpt"/>
</dbReference>
<gene>
    <name evidence="6" type="ORF">AB1Y20_004882</name>
</gene>
<feature type="repeat" description="ANK" evidence="3">
    <location>
        <begin position="212"/>
        <end position="244"/>
    </location>
</feature>
<evidence type="ECO:0000313" key="6">
    <source>
        <dbReference type="EMBL" id="KAL1508787.1"/>
    </source>
</evidence>
<dbReference type="SUPFAM" id="SSF48403">
    <property type="entry name" value="Ankyrin repeat"/>
    <property type="match status" value="1"/>
</dbReference>
<comment type="caution">
    <text evidence="6">The sequence shown here is derived from an EMBL/GenBank/DDBJ whole genome shotgun (WGS) entry which is preliminary data.</text>
</comment>
<dbReference type="EMBL" id="JBGBPQ010000016">
    <property type="protein sequence ID" value="KAL1508787.1"/>
    <property type="molecule type" value="Genomic_DNA"/>
</dbReference>
<dbReference type="SMART" id="SM00504">
    <property type="entry name" value="Ubox"/>
    <property type="match status" value="1"/>
</dbReference>
<dbReference type="AlphaFoldDB" id="A0AB34IYC3"/>
<protein>
    <recommendedName>
        <fullName evidence="5">U-box domain-containing protein</fullName>
    </recommendedName>
</protein>
<feature type="compositionally biased region" description="Basic and acidic residues" evidence="4">
    <location>
        <begin position="404"/>
        <end position="414"/>
    </location>
</feature>
<evidence type="ECO:0000313" key="7">
    <source>
        <dbReference type="Proteomes" id="UP001515480"/>
    </source>
</evidence>
<dbReference type="Gene3D" id="3.30.40.10">
    <property type="entry name" value="Zinc/RING finger domain, C3HC4 (zinc finger)"/>
    <property type="match status" value="1"/>
</dbReference>
<dbReference type="SUPFAM" id="SSF57850">
    <property type="entry name" value="RING/U-box"/>
    <property type="match status" value="1"/>
</dbReference>